<dbReference type="InterPro" id="IPR007313">
    <property type="entry name" value="FxsA"/>
</dbReference>
<keyword evidence="1" id="KW-1133">Transmembrane helix</keyword>
<dbReference type="PANTHER" id="PTHR35335">
    <property type="entry name" value="UPF0716 PROTEIN FXSA"/>
    <property type="match status" value="1"/>
</dbReference>
<feature type="transmembrane region" description="Helical" evidence="1">
    <location>
        <begin position="100"/>
        <end position="125"/>
    </location>
</feature>
<dbReference type="EMBL" id="RQZG01000001">
    <property type="protein sequence ID" value="RRD07150.1"/>
    <property type="molecule type" value="Genomic_DNA"/>
</dbReference>
<dbReference type="AlphaFoldDB" id="A0A3P1TD44"/>
<organism evidence="2 3">
    <name type="scientific">Arachnia propionica</name>
    <dbReference type="NCBI Taxonomy" id="1750"/>
    <lineage>
        <taxon>Bacteria</taxon>
        <taxon>Bacillati</taxon>
        <taxon>Actinomycetota</taxon>
        <taxon>Actinomycetes</taxon>
        <taxon>Propionibacteriales</taxon>
        <taxon>Propionibacteriaceae</taxon>
        <taxon>Arachnia</taxon>
    </lineage>
</organism>
<evidence type="ECO:0000256" key="1">
    <source>
        <dbReference type="SAM" id="Phobius"/>
    </source>
</evidence>
<dbReference type="Proteomes" id="UP000280819">
    <property type="component" value="Unassembled WGS sequence"/>
</dbReference>
<dbReference type="OrthoDB" id="9792788at2"/>
<comment type="caution">
    <text evidence="2">The sequence shown here is derived from an EMBL/GenBank/DDBJ whole genome shotgun (WGS) entry which is preliminary data.</text>
</comment>
<name>A0A3P1TD44_9ACTN</name>
<accession>A0A3P1TD44</accession>
<protein>
    <submittedName>
        <fullName evidence="2">FxsA family protein</fullName>
    </submittedName>
</protein>
<dbReference type="NCBIfam" id="NF008528">
    <property type="entry name" value="PRK11463.1-2"/>
    <property type="match status" value="1"/>
</dbReference>
<keyword evidence="1" id="KW-0812">Transmembrane</keyword>
<dbReference type="GO" id="GO:0016020">
    <property type="term" value="C:membrane"/>
    <property type="evidence" value="ECO:0007669"/>
    <property type="project" value="InterPro"/>
</dbReference>
<feature type="transmembrane region" description="Helical" evidence="1">
    <location>
        <begin position="27"/>
        <end position="48"/>
    </location>
</feature>
<feature type="transmembrane region" description="Helical" evidence="1">
    <location>
        <begin position="54"/>
        <end position="71"/>
    </location>
</feature>
<gene>
    <name evidence="2" type="ORF">EII34_01305</name>
</gene>
<evidence type="ECO:0000313" key="2">
    <source>
        <dbReference type="EMBL" id="RRD07150.1"/>
    </source>
</evidence>
<dbReference type="Pfam" id="PF04186">
    <property type="entry name" value="FxsA"/>
    <property type="match status" value="1"/>
</dbReference>
<evidence type="ECO:0000313" key="3">
    <source>
        <dbReference type="Proteomes" id="UP000280819"/>
    </source>
</evidence>
<sequence length="182" mass="19426">MACVNSAPWCVVDVADRPRGPRASNAILWLVVPGALFLFAEITCLIAVASHLGWWTLLLLGATTLLGAWLLQREGRRTWQTMSQSLVTGSLPPGQAADAVLVMLGGALLIAPGFLSDLLGLLLLLPLTRPLVRGLVGRFFGRAVARNRPAPPTIIQGEVVEESAPETLIPEIDEGDGTNKFN</sequence>
<proteinExistence type="predicted"/>
<reference evidence="2 3" key="1">
    <citation type="submission" date="2018-11" db="EMBL/GenBank/DDBJ databases">
        <title>Genomes From Bacteria Associated with the Canine Oral Cavity: a Test Case for Automated Genome-Based Taxonomic Assignment.</title>
        <authorList>
            <person name="Coil D.A."/>
            <person name="Jospin G."/>
            <person name="Darling A.E."/>
            <person name="Wallis C."/>
            <person name="Davis I.J."/>
            <person name="Harris S."/>
            <person name="Eisen J.A."/>
            <person name="Holcombe L.J."/>
            <person name="O'Flynn C."/>
        </authorList>
    </citation>
    <scope>NUCLEOTIDE SEQUENCE [LARGE SCALE GENOMIC DNA]</scope>
    <source>
        <strain evidence="2 3">OH887_COT-365</strain>
    </source>
</reference>
<keyword evidence="1" id="KW-0472">Membrane</keyword>
<dbReference type="PANTHER" id="PTHR35335:SF1">
    <property type="entry name" value="UPF0716 PROTEIN FXSA"/>
    <property type="match status" value="1"/>
</dbReference>